<evidence type="ECO:0000259" key="5">
    <source>
        <dbReference type="PROSITE" id="PS51296"/>
    </source>
</evidence>
<dbReference type="GO" id="GO:0004497">
    <property type="term" value="F:monooxygenase activity"/>
    <property type="evidence" value="ECO:0007669"/>
    <property type="project" value="UniProtKB-ARBA"/>
</dbReference>
<name>A0A841T572_9BACL</name>
<dbReference type="RefSeq" id="WP_185121495.1">
    <property type="nucleotide sequence ID" value="NZ_JACJVQ010000017.1"/>
</dbReference>
<evidence type="ECO:0000256" key="3">
    <source>
        <dbReference type="ARBA" id="ARBA00023004"/>
    </source>
</evidence>
<dbReference type="SUPFAM" id="SSF50022">
    <property type="entry name" value="ISP domain"/>
    <property type="match status" value="1"/>
</dbReference>
<keyword evidence="4" id="KW-0411">Iron-sulfur</keyword>
<dbReference type="InterPro" id="IPR036922">
    <property type="entry name" value="Rieske_2Fe-2S_sf"/>
</dbReference>
<reference evidence="6 7" key="1">
    <citation type="submission" date="2020-08" db="EMBL/GenBank/DDBJ databases">
        <title>Cohnella phylogeny.</title>
        <authorList>
            <person name="Dunlap C."/>
        </authorList>
    </citation>
    <scope>NUCLEOTIDE SEQUENCE [LARGE SCALE GENOMIC DNA]</scope>
    <source>
        <strain evidence="6 7">DSM 25241</strain>
    </source>
</reference>
<evidence type="ECO:0000256" key="2">
    <source>
        <dbReference type="ARBA" id="ARBA00022723"/>
    </source>
</evidence>
<keyword evidence="7" id="KW-1185">Reference proteome</keyword>
<accession>A0A841T572</accession>
<proteinExistence type="predicted"/>
<evidence type="ECO:0000256" key="4">
    <source>
        <dbReference type="ARBA" id="ARBA00023014"/>
    </source>
</evidence>
<dbReference type="GO" id="GO:0051537">
    <property type="term" value="F:2 iron, 2 sulfur cluster binding"/>
    <property type="evidence" value="ECO:0007669"/>
    <property type="project" value="UniProtKB-KW"/>
</dbReference>
<dbReference type="Pfam" id="PF00355">
    <property type="entry name" value="Rieske"/>
    <property type="match status" value="1"/>
</dbReference>
<gene>
    <name evidence="6" type="ORF">H7B67_19330</name>
</gene>
<dbReference type="PROSITE" id="PS51296">
    <property type="entry name" value="RIESKE"/>
    <property type="match status" value="1"/>
</dbReference>
<feature type="domain" description="Rieske" evidence="5">
    <location>
        <begin position="4"/>
        <end position="116"/>
    </location>
</feature>
<dbReference type="EMBL" id="JACJVQ010000017">
    <property type="protein sequence ID" value="MBB6636281.1"/>
    <property type="molecule type" value="Genomic_DNA"/>
</dbReference>
<comment type="caution">
    <text evidence="6">The sequence shown here is derived from an EMBL/GenBank/DDBJ whole genome shotgun (WGS) entry which is preliminary data.</text>
</comment>
<dbReference type="PANTHER" id="PTHR21496">
    <property type="entry name" value="FERREDOXIN-RELATED"/>
    <property type="match status" value="1"/>
</dbReference>
<dbReference type="CDD" id="cd03467">
    <property type="entry name" value="Rieske"/>
    <property type="match status" value="1"/>
</dbReference>
<keyword evidence="2" id="KW-0479">Metal-binding</keyword>
<evidence type="ECO:0000313" key="6">
    <source>
        <dbReference type="EMBL" id="MBB6636281.1"/>
    </source>
</evidence>
<keyword evidence="1" id="KW-0001">2Fe-2S</keyword>
<dbReference type="GO" id="GO:0046872">
    <property type="term" value="F:metal ion binding"/>
    <property type="evidence" value="ECO:0007669"/>
    <property type="project" value="UniProtKB-KW"/>
</dbReference>
<keyword evidence="3" id="KW-0408">Iron</keyword>
<dbReference type="PANTHER" id="PTHR21496:SF23">
    <property type="entry name" value="3-PHENYLPROPIONATE_CINNAMIC ACID DIOXYGENASE FERREDOXIN SUBUNIT"/>
    <property type="match status" value="1"/>
</dbReference>
<dbReference type="InterPro" id="IPR017941">
    <property type="entry name" value="Rieske_2Fe-2S"/>
</dbReference>
<dbReference type="AlphaFoldDB" id="A0A841T572"/>
<sequence length="118" mass="13080">MNRMVVCGSEEMAPGQKRAVQVGTRSVVLVRLGSGEYCALMNACPHQGAPLSDGELTGTTLPSTVGEYVYGKDDQVLRCPWHRWEFDVTSGQALFNDRRACVKRYEVTVEEGNVVIHY</sequence>
<dbReference type="Gene3D" id="2.102.10.10">
    <property type="entry name" value="Rieske [2Fe-2S] iron-sulphur domain"/>
    <property type="match status" value="1"/>
</dbReference>
<organism evidence="6 7">
    <name type="scientific">Cohnella thailandensis</name>
    <dbReference type="NCBI Taxonomy" id="557557"/>
    <lineage>
        <taxon>Bacteria</taxon>
        <taxon>Bacillati</taxon>
        <taxon>Bacillota</taxon>
        <taxon>Bacilli</taxon>
        <taxon>Bacillales</taxon>
        <taxon>Paenibacillaceae</taxon>
        <taxon>Cohnella</taxon>
    </lineage>
</organism>
<dbReference type="Proteomes" id="UP000535838">
    <property type="component" value="Unassembled WGS sequence"/>
</dbReference>
<evidence type="ECO:0000256" key="1">
    <source>
        <dbReference type="ARBA" id="ARBA00022714"/>
    </source>
</evidence>
<protein>
    <submittedName>
        <fullName evidence="6">Rieske (2Fe-2S) protein</fullName>
    </submittedName>
</protein>
<dbReference type="GO" id="GO:0016705">
    <property type="term" value="F:oxidoreductase activity, acting on paired donors, with incorporation or reduction of molecular oxygen"/>
    <property type="evidence" value="ECO:0007669"/>
    <property type="project" value="UniProtKB-ARBA"/>
</dbReference>
<evidence type="ECO:0000313" key="7">
    <source>
        <dbReference type="Proteomes" id="UP000535838"/>
    </source>
</evidence>